<dbReference type="InterPro" id="IPR029026">
    <property type="entry name" value="tRNA_m1G_MTases_N"/>
</dbReference>
<evidence type="ECO:0000313" key="5">
    <source>
        <dbReference type="Proteomes" id="UP000191055"/>
    </source>
</evidence>
<dbReference type="AlphaFoldDB" id="A0A1T5HSV5"/>
<dbReference type="GO" id="GO:0008173">
    <property type="term" value="F:RNA methyltransferase activity"/>
    <property type="evidence" value="ECO:0007669"/>
    <property type="project" value="InterPro"/>
</dbReference>
<gene>
    <name evidence="4" type="ORF">SAMN03080601_03069</name>
</gene>
<evidence type="ECO:0000256" key="1">
    <source>
        <dbReference type="ARBA" id="ARBA00022603"/>
    </source>
</evidence>
<sequence>MSDKNLIYGIRAVIEAIESGKSLEKVFVKSGSTGELFQELMQLMRQKGINWQKVPVERINRFTTKNHQGVVATISPVEYQELESVVNKAMEDGRKPFILVLDGITDVRNFGAIARTAECAGVDAIVIPDKGGAPVNADAIKTSAGALFRVPVCRASKMWYAMKFLKEKGFMLIGASEKSEADYKDVNYKQPIALVVGAEDKGISSQVLKMMDQVVSIPVKGESGSLNVSVATGIVVYEIVAKNS</sequence>
<dbReference type="KEGG" id="asx:CDL62_18435"/>
<dbReference type="Gene3D" id="3.30.1330.30">
    <property type="match status" value="1"/>
</dbReference>
<dbReference type="SUPFAM" id="SSF55315">
    <property type="entry name" value="L30e-like"/>
    <property type="match status" value="1"/>
</dbReference>
<name>A0A1T5HSV5_9BACT</name>
<dbReference type="GO" id="GO:0032259">
    <property type="term" value="P:methylation"/>
    <property type="evidence" value="ECO:0007669"/>
    <property type="project" value="UniProtKB-KW"/>
</dbReference>
<accession>A0A1T5HSV5</accession>
<proteinExistence type="predicted"/>
<evidence type="ECO:0000259" key="3">
    <source>
        <dbReference type="SMART" id="SM00967"/>
    </source>
</evidence>
<dbReference type="Gene3D" id="3.40.1280.10">
    <property type="match status" value="1"/>
</dbReference>
<dbReference type="InterPro" id="IPR004441">
    <property type="entry name" value="rRNA_MeTrfase_TrmH"/>
</dbReference>
<dbReference type="PANTHER" id="PTHR46429:SF1">
    <property type="entry name" value="23S RRNA (GUANOSINE-2'-O-)-METHYLTRANSFERASE RLMB"/>
    <property type="match status" value="1"/>
</dbReference>
<evidence type="ECO:0000313" key="4">
    <source>
        <dbReference type="EMBL" id="SKC23784.1"/>
    </source>
</evidence>
<dbReference type="OrthoDB" id="9794400at2"/>
<dbReference type="InterPro" id="IPR029064">
    <property type="entry name" value="Ribosomal_eL30-like_sf"/>
</dbReference>
<dbReference type="InterPro" id="IPR029028">
    <property type="entry name" value="Alpha/beta_knot_MTases"/>
</dbReference>
<reference evidence="4 5" key="1">
    <citation type="submission" date="2017-02" db="EMBL/GenBank/DDBJ databases">
        <authorList>
            <person name="Peterson S.W."/>
        </authorList>
    </citation>
    <scope>NUCLEOTIDE SEQUENCE [LARGE SCALE GENOMIC DNA]</scope>
    <source>
        <strain evidence="4 5">DSM 24412</strain>
    </source>
</reference>
<protein>
    <submittedName>
        <fullName evidence="4">23S rRNA (Guanosine2251-2'-O)-methyltransferase</fullName>
    </submittedName>
</protein>
<dbReference type="GO" id="GO:0005829">
    <property type="term" value="C:cytosol"/>
    <property type="evidence" value="ECO:0007669"/>
    <property type="project" value="TreeGrafter"/>
</dbReference>
<dbReference type="GO" id="GO:0006396">
    <property type="term" value="P:RNA processing"/>
    <property type="evidence" value="ECO:0007669"/>
    <property type="project" value="InterPro"/>
</dbReference>
<dbReference type="SUPFAM" id="SSF75217">
    <property type="entry name" value="alpha/beta knot"/>
    <property type="match status" value="1"/>
</dbReference>
<dbReference type="STRING" id="889453.SAMN03080601_03069"/>
<dbReference type="Proteomes" id="UP000191055">
    <property type="component" value="Unassembled WGS sequence"/>
</dbReference>
<keyword evidence="1 4" id="KW-0489">Methyltransferase</keyword>
<keyword evidence="2 4" id="KW-0808">Transferase</keyword>
<dbReference type="RefSeq" id="WP_079558743.1">
    <property type="nucleotide sequence ID" value="NZ_CP021904.1"/>
</dbReference>
<dbReference type="PANTHER" id="PTHR46429">
    <property type="entry name" value="23S RRNA (GUANOSINE-2'-O-)-METHYLTRANSFERASE RLMB"/>
    <property type="match status" value="1"/>
</dbReference>
<dbReference type="InterPro" id="IPR013123">
    <property type="entry name" value="SpoU_subst-bd"/>
</dbReference>
<feature type="domain" description="RNA 2-O ribose methyltransferase substrate binding" evidence="3">
    <location>
        <begin position="6"/>
        <end position="80"/>
    </location>
</feature>
<dbReference type="NCBIfam" id="TIGR00186">
    <property type="entry name" value="rRNA_methyl_3"/>
    <property type="match status" value="1"/>
</dbReference>
<organism evidence="4 5">
    <name type="scientific">Alkalitalea saponilacus</name>
    <dbReference type="NCBI Taxonomy" id="889453"/>
    <lineage>
        <taxon>Bacteria</taxon>
        <taxon>Pseudomonadati</taxon>
        <taxon>Bacteroidota</taxon>
        <taxon>Bacteroidia</taxon>
        <taxon>Marinilabiliales</taxon>
        <taxon>Marinilabiliaceae</taxon>
        <taxon>Alkalitalea</taxon>
    </lineage>
</organism>
<dbReference type="Pfam" id="PF00588">
    <property type="entry name" value="SpoU_methylase"/>
    <property type="match status" value="1"/>
</dbReference>
<evidence type="ECO:0000256" key="2">
    <source>
        <dbReference type="ARBA" id="ARBA00022679"/>
    </source>
</evidence>
<dbReference type="InterPro" id="IPR001537">
    <property type="entry name" value="SpoU_MeTrfase"/>
</dbReference>
<dbReference type="GO" id="GO:0003723">
    <property type="term" value="F:RNA binding"/>
    <property type="evidence" value="ECO:0007669"/>
    <property type="project" value="InterPro"/>
</dbReference>
<keyword evidence="5" id="KW-1185">Reference proteome</keyword>
<dbReference type="Pfam" id="PF08032">
    <property type="entry name" value="SpoU_sub_bind"/>
    <property type="match status" value="1"/>
</dbReference>
<dbReference type="EMBL" id="FUYV01000021">
    <property type="protein sequence ID" value="SKC23784.1"/>
    <property type="molecule type" value="Genomic_DNA"/>
</dbReference>
<dbReference type="CDD" id="cd18103">
    <property type="entry name" value="SpoU-like_RlmB"/>
    <property type="match status" value="1"/>
</dbReference>
<dbReference type="SMART" id="SM00967">
    <property type="entry name" value="SpoU_sub_bind"/>
    <property type="match status" value="1"/>
</dbReference>